<organism evidence="1 2">
    <name type="scientific">Sphingomonas chungangi</name>
    <dbReference type="NCBI Taxonomy" id="2683589"/>
    <lineage>
        <taxon>Bacteria</taxon>
        <taxon>Pseudomonadati</taxon>
        <taxon>Pseudomonadota</taxon>
        <taxon>Alphaproteobacteria</taxon>
        <taxon>Sphingomonadales</taxon>
        <taxon>Sphingomonadaceae</taxon>
        <taxon>Sphingomonas</taxon>
    </lineage>
</organism>
<dbReference type="Proteomes" id="UP000570166">
    <property type="component" value="Unassembled WGS sequence"/>
</dbReference>
<evidence type="ECO:0000313" key="2">
    <source>
        <dbReference type="Proteomes" id="UP000570166"/>
    </source>
</evidence>
<dbReference type="AlphaFoldDB" id="A0A838L723"/>
<protein>
    <submittedName>
        <fullName evidence="1">Uncharacterized protein</fullName>
    </submittedName>
</protein>
<accession>A0A838L723</accession>
<evidence type="ECO:0000313" key="1">
    <source>
        <dbReference type="EMBL" id="MBA2934505.1"/>
    </source>
</evidence>
<gene>
    <name evidence="1" type="ORF">HZF05_10395</name>
</gene>
<sequence length="89" mass="9719">MAAIAKLSDFPTRSFKSRYWDMPDGPTVYAYVSDETKPIMVAIDLHEVGASPAMETLAAKIRAGLVPFREAREVRAGVHGHFLVAEVSA</sequence>
<keyword evidence="2" id="KW-1185">Reference proteome</keyword>
<dbReference type="EMBL" id="JACEIB010000006">
    <property type="protein sequence ID" value="MBA2934505.1"/>
    <property type="molecule type" value="Genomic_DNA"/>
</dbReference>
<dbReference type="RefSeq" id="WP_160365981.1">
    <property type="nucleotide sequence ID" value="NZ_JACEIB010000006.1"/>
</dbReference>
<name>A0A838L723_9SPHN</name>
<proteinExistence type="predicted"/>
<reference evidence="1 2" key="1">
    <citation type="submission" date="2020-07" db="EMBL/GenBank/DDBJ databases">
        <authorList>
            <person name="Sun Q."/>
        </authorList>
    </citation>
    <scope>NUCLEOTIDE SEQUENCE [LARGE SCALE GENOMIC DNA]</scope>
    <source>
        <strain evidence="1 2">CGMCC 1.13654</strain>
    </source>
</reference>
<comment type="caution">
    <text evidence="1">The sequence shown here is derived from an EMBL/GenBank/DDBJ whole genome shotgun (WGS) entry which is preliminary data.</text>
</comment>